<keyword evidence="9" id="KW-1185">Reference proteome</keyword>
<keyword evidence="5" id="KW-0539">Nucleus</keyword>
<comment type="caution">
    <text evidence="8">The sequence shown here is derived from an EMBL/GenBank/DDBJ whole genome shotgun (WGS) entry which is preliminary data.</text>
</comment>
<dbReference type="SUPFAM" id="SSF57701">
    <property type="entry name" value="Zn2/Cys6 DNA-binding domain"/>
    <property type="match status" value="1"/>
</dbReference>
<evidence type="ECO:0000256" key="4">
    <source>
        <dbReference type="ARBA" id="ARBA00023163"/>
    </source>
</evidence>
<keyword evidence="2" id="KW-0479">Metal-binding</keyword>
<evidence type="ECO:0000256" key="1">
    <source>
        <dbReference type="ARBA" id="ARBA00004123"/>
    </source>
</evidence>
<dbReference type="OrthoDB" id="39175at2759"/>
<dbReference type="CDD" id="cd00067">
    <property type="entry name" value="GAL4"/>
    <property type="match status" value="1"/>
</dbReference>
<keyword evidence="4" id="KW-0804">Transcription</keyword>
<dbReference type="GO" id="GO:0008270">
    <property type="term" value="F:zinc ion binding"/>
    <property type="evidence" value="ECO:0007669"/>
    <property type="project" value="InterPro"/>
</dbReference>
<dbReference type="EMBL" id="RSCD01000009">
    <property type="protein sequence ID" value="RSH90985.1"/>
    <property type="molecule type" value="Genomic_DNA"/>
</dbReference>
<dbReference type="Gene3D" id="4.10.240.10">
    <property type="entry name" value="Zn(2)-C6 fungal-type DNA-binding domain"/>
    <property type="match status" value="1"/>
</dbReference>
<dbReference type="GO" id="GO:0005634">
    <property type="term" value="C:nucleus"/>
    <property type="evidence" value="ECO:0007669"/>
    <property type="project" value="UniProtKB-SubCell"/>
</dbReference>
<dbReference type="AlphaFoldDB" id="A0A427YIR6"/>
<feature type="compositionally biased region" description="Basic and acidic residues" evidence="6">
    <location>
        <begin position="68"/>
        <end position="82"/>
    </location>
</feature>
<gene>
    <name evidence="8" type="ORF">EHS25_010161</name>
</gene>
<dbReference type="GO" id="GO:0000981">
    <property type="term" value="F:DNA-binding transcription factor activity, RNA polymerase II-specific"/>
    <property type="evidence" value="ECO:0007669"/>
    <property type="project" value="InterPro"/>
</dbReference>
<feature type="compositionally biased region" description="Low complexity" evidence="6">
    <location>
        <begin position="176"/>
        <end position="187"/>
    </location>
</feature>
<keyword evidence="3" id="KW-0805">Transcription regulation</keyword>
<evidence type="ECO:0000313" key="8">
    <source>
        <dbReference type="EMBL" id="RSH90985.1"/>
    </source>
</evidence>
<dbReference type="InterPro" id="IPR050815">
    <property type="entry name" value="TF_fung"/>
</dbReference>
<protein>
    <recommendedName>
        <fullName evidence="7">Zn(2)-C6 fungal-type domain-containing protein</fullName>
    </recommendedName>
</protein>
<feature type="region of interest" description="Disordered" evidence="6">
    <location>
        <begin position="176"/>
        <end position="232"/>
    </location>
</feature>
<dbReference type="InterPro" id="IPR036864">
    <property type="entry name" value="Zn2-C6_fun-type_DNA-bd_sf"/>
</dbReference>
<feature type="compositionally biased region" description="Low complexity" evidence="6">
    <location>
        <begin position="664"/>
        <end position="674"/>
    </location>
</feature>
<proteinExistence type="predicted"/>
<evidence type="ECO:0000256" key="3">
    <source>
        <dbReference type="ARBA" id="ARBA00023015"/>
    </source>
</evidence>
<evidence type="ECO:0000256" key="6">
    <source>
        <dbReference type="SAM" id="MobiDB-lite"/>
    </source>
</evidence>
<feature type="domain" description="Zn(2)-C6 fungal-type" evidence="7">
    <location>
        <begin position="97"/>
        <end position="128"/>
    </location>
</feature>
<name>A0A427YIR6_9TREE</name>
<dbReference type="PANTHER" id="PTHR47338:SF5">
    <property type="entry name" value="ZN(II)2CYS6 TRANSCRIPTION FACTOR (EUROFUNG)"/>
    <property type="match status" value="1"/>
</dbReference>
<organism evidence="8 9">
    <name type="scientific">Saitozyma podzolica</name>
    <dbReference type="NCBI Taxonomy" id="1890683"/>
    <lineage>
        <taxon>Eukaryota</taxon>
        <taxon>Fungi</taxon>
        <taxon>Dikarya</taxon>
        <taxon>Basidiomycota</taxon>
        <taxon>Agaricomycotina</taxon>
        <taxon>Tremellomycetes</taxon>
        <taxon>Tremellales</taxon>
        <taxon>Trimorphomycetaceae</taxon>
        <taxon>Saitozyma</taxon>
    </lineage>
</organism>
<feature type="region of interest" description="Disordered" evidence="6">
    <location>
        <begin position="657"/>
        <end position="676"/>
    </location>
</feature>
<accession>A0A427YIR6</accession>
<dbReference type="PROSITE" id="PS00463">
    <property type="entry name" value="ZN2_CY6_FUNGAL_1"/>
    <property type="match status" value="1"/>
</dbReference>
<feature type="region of interest" description="Disordered" evidence="6">
    <location>
        <begin position="1"/>
        <end position="95"/>
    </location>
</feature>
<reference evidence="8 9" key="1">
    <citation type="submission" date="2018-11" db="EMBL/GenBank/DDBJ databases">
        <title>Genome sequence of Saitozyma podzolica DSM 27192.</title>
        <authorList>
            <person name="Aliyu H."/>
            <person name="Gorte O."/>
            <person name="Ochsenreither K."/>
        </authorList>
    </citation>
    <scope>NUCLEOTIDE SEQUENCE [LARGE SCALE GENOMIC DNA]</scope>
    <source>
        <strain evidence="8 9">DSM 27192</strain>
    </source>
</reference>
<sequence length="802" mass="86633">MHSIRNFGGNRDPPAPSDRVSLIGSSTRSPESDFTLGKSHVDFASTSPADPSPSTPSSSGQSSRKRKAAPEDPRQDASHDPTADGSGKQQPSKANKACLNCRKQKMKCEMDHEPPCRRCKTSKVPCLFKVRANGIDAGDWYISDLGASDDASMETFKTAVLNRLQVIEARLGIGAAQRQSSAAPAQPDFYPPAGHSRRAIQGRESEPGSASGHGEHEVDEMGAGEPETETESLPDLKAALDRLVAFSLDKGHEGWKPHVVEALWMAFAENMPPLHFSTHQVFLDRPTPILLASVLYAASMQHPLTECAQLAPFYRAAAARAIAELAIPSEHAEAERTDAEDLHNALGIIITGIMSEASVGARSIEWRGLYEGLRVIDIEHASLRMMCPLLPLTPPLACLESPSSSTSNSTSIQKQAYPHLTTIMHVGLSHFSGRHLPTIMETVLGTKKSSPSLVPAAVPYTAQDAKVIKGWAKELDNWLLRYHKPTRELFFVAKFWTGLKGYQYQLHKLFVLSIYHPVRGVDVTKDPSSPERKELLAAARAALQLQRMGLSVWSNWDLVIITSAALIILDCLKDGVADRGDRLLIQGHINALRTTHQPAPNLRHTLAARLEERLQALTSPTMNANTSPFDTGSLEYLSIFNVDVEARVADTLMWSERSVDGPGSAATATSSSLSMGRTSVMSSVSTLLPEGTMTLENGNGNGNGNGHYFSGPAPTTTTTMSGGMLDDPKRHAAGGQQDALQQPIYTNHTGELDSWWWDGDYGPTSGSRSGDGFMSMGIGAWPPAFQRVMGSLAGAQDPSSDA</sequence>
<dbReference type="PROSITE" id="PS50048">
    <property type="entry name" value="ZN2_CY6_FUNGAL_2"/>
    <property type="match status" value="1"/>
</dbReference>
<dbReference type="InterPro" id="IPR001138">
    <property type="entry name" value="Zn2Cys6_DnaBD"/>
</dbReference>
<evidence type="ECO:0000313" key="9">
    <source>
        <dbReference type="Proteomes" id="UP000279259"/>
    </source>
</evidence>
<dbReference type="Proteomes" id="UP000279259">
    <property type="component" value="Unassembled WGS sequence"/>
</dbReference>
<dbReference type="SMART" id="SM00066">
    <property type="entry name" value="GAL4"/>
    <property type="match status" value="1"/>
</dbReference>
<comment type="subcellular location">
    <subcellularLocation>
        <location evidence="1">Nucleus</location>
    </subcellularLocation>
</comment>
<dbReference type="PANTHER" id="PTHR47338">
    <property type="entry name" value="ZN(II)2CYS6 TRANSCRIPTION FACTOR (EUROFUNG)-RELATED"/>
    <property type="match status" value="1"/>
</dbReference>
<evidence type="ECO:0000256" key="5">
    <source>
        <dbReference type="ARBA" id="ARBA00023242"/>
    </source>
</evidence>
<evidence type="ECO:0000259" key="7">
    <source>
        <dbReference type="PROSITE" id="PS50048"/>
    </source>
</evidence>
<dbReference type="Pfam" id="PF00172">
    <property type="entry name" value="Zn_clus"/>
    <property type="match status" value="1"/>
</dbReference>
<evidence type="ECO:0000256" key="2">
    <source>
        <dbReference type="ARBA" id="ARBA00022723"/>
    </source>
</evidence>
<feature type="compositionally biased region" description="Acidic residues" evidence="6">
    <location>
        <begin position="217"/>
        <end position="232"/>
    </location>
</feature>